<dbReference type="Proteomes" id="UP001187192">
    <property type="component" value="Unassembled WGS sequence"/>
</dbReference>
<evidence type="ECO:0000256" key="1">
    <source>
        <dbReference type="SAM" id="MobiDB-lite"/>
    </source>
</evidence>
<protein>
    <submittedName>
        <fullName evidence="2">Uncharacterized protein</fullName>
    </submittedName>
</protein>
<evidence type="ECO:0000313" key="2">
    <source>
        <dbReference type="EMBL" id="GMN60202.1"/>
    </source>
</evidence>
<feature type="region of interest" description="Disordered" evidence="1">
    <location>
        <begin position="44"/>
        <end position="82"/>
    </location>
</feature>
<sequence length="113" mass="12900">MLNILTKTLKENREEIGSKLNPKIDKKNNNLALLRNPHFIANREDFSPHKSTVQAGKSAGNSRHGPDWLLGENPARDSRGLGLRPEERGLGWQPDLLARILRWASWRRRWAGS</sequence>
<evidence type="ECO:0000313" key="3">
    <source>
        <dbReference type="Proteomes" id="UP001187192"/>
    </source>
</evidence>
<proteinExistence type="predicted"/>
<dbReference type="AlphaFoldDB" id="A0AA88J2N7"/>
<feature type="compositionally biased region" description="Polar residues" evidence="1">
    <location>
        <begin position="49"/>
        <end position="61"/>
    </location>
</feature>
<organism evidence="2 3">
    <name type="scientific">Ficus carica</name>
    <name type="common">Common fig</name>
    <dbReference type="NCBI Taxonomy" id="3494"/>
    <lineage>
        <taxon>Eukaryota</taxon>
        <taxon>Viridiplantae</taxon>
        <taxon>Streptophyta</taxon>
        <taxon>Embryophyta</taxon>
        <taxon>Tracheophyta</taxon>
        <taxon>Spermatophyta</taxon>
        <taxon>Magnoliopsida</taxon>
        <taxon>eudicotyledons</taxon>
        <taxon>Gunneridae</taxon>
        <taxon>Pentapetalae</taxon>
        <taxon>rosids</taxon>
        <taxon>fabids</taxon>
        <taxon>Rosales</taxon>
        <taxon>Moraceae</taxon>
        <taxon>Ficeae</taxon>
        <taxon>Ficus</taxon>
    </lineage>
</organism>
<comment type="caution">
    <text evidence="2">The sequence shown here is derived from an EMBL/GenBank/DDBJ whole genome shotgun (WGS) entry which is preliminary data.</text>
</comment>
<dbReference type="EMBL" id="BTGU01000096">
    <property type="protein sequence ID" value="GMN60202.1"/>
    <property type="molecule type" value="Genomic_DNA"/>
</dbReference>
<accession>A0AA88J2N7</accession>
<reference evidence="2" key="1">
    <citation type="submission" date="2023-07" db="EMBL/GenBank/DDBJ databases">
        <title>draft genome sequence of fig (Ficus carica).</title>
        <authorList>
            <person name="Takahashi T."/>
            <person name="Nishimura K."/>
        </authorList>
    </citation>
    <scope>NUCLEOTIDE SEQUENCE</scope>
</reference>
<name>A0AA88J2N7_FICCA</name>
<gene>
    <name evidence="2" type="ORF">TIFTF001_029305</name>
</gene>
<keyword evidence="3" id="KW-1185">Reference proteome</keyword>